<dbReference type="PANTHER" id="PTHR30483">
    <property type="entry name" value="LEUCINE-SPECIFIC-BINDING PROTEIN"/>
    <property type="match status" value="1"/>
</dbReference>
<dbReference type="InterPro" id="IPR028082">
    <property type="entry name" value="Peripla_BP_I"/>
</dbReference>
<dbReference type="PANTHER" id="PTHR30483:SF6">
    <property type="entry name" value="PERIPLASMIC BINDING PROTEIN OF ABC TRANSPORTER FOR NATURAL AMINO ACIDS"/>
    <property type="match status" value="1"/>
</dbReference>
<dbReference type="Gene3D" id="3.40.50.2300">
    <property type="match status" value="2"/>
</dbReference>
<comment type="similarity">
    <text evidence="1">Belongs to the leucine-binding protein family.</text>
</comment>
<accession>A0AAI9SA63</accession>
<keyword evidence="6" id="KW-1185">Reference proteome</keyword>
<dbReference type="SUPFAM" id="SSF53822">
    <property type="entry name" value="Periplasmic binding protein-like I"/>
    <property type="match status" value="1"/>
</dbReference>
<evidence type="ECO:0000313" key="5">
    <source>
        <dbReference type="EMBL" id="KAB7650142.1"/>
    </source>
</evidence>
<dbReference type="Proteomes" id="UP000469462">
    <property type="component" value="Unassembled WGS sequence"/>
</dbReference>
<dbReference type="RefSeq" id="WP_139688944.1">
    <property type="nucleotide sequence ID" value="NZ_WEHW01000049.1"/>
</dbReference>
<evidence type="ECO:0000256" key="1">
    <source>
        <dbReference type="ARBA" id="ARBA00010062"/>
    </source>
</evidence>
<protein>
    <submittedName>
        <fullName evidence="5">Amino acid ABC transporter substrate-binding protein</fullName>
    </submittedName>
</protein>
<dbReference type="CDD" id="cd06268">
    <property type="entry name" value="PBP1_ABC_transporter_LIVBP-like"/>
    <property type="match status" value="1"/>
</dbReference>
<evidence type="ECO:0000259" key="4">
    <source>
        <dbReference type="Pfam" id="PF13458"/>
    </source>
</evidence>
<gene>
    <name evidence="5" type="ORF">GBM96_09760</name>
</gene>
<evidence type="ECO:0000313" key="6">
    <source>
        <dbReference type="Proteomes" id="UP000469462"/>
    </source>
</evidence>
<dbReference type="EMBL" id="WEHW01000049">
    <property type="protein sequence ID" value="KAB7650142.1"/>
    <property type="molecule type" value="Genomic_DNA"/>
</dbReference>
<feature type="chain" id="PRO_5042534726" evidence="3">
    <location>
        <begin position="23"/>
        <end position="422"/>
    </location>
</feature>
<feature type="signal peptide" evidence="3">
    <location>
        <begin position="1"/>
        <end position="22"/>
    </location>
</feature>
<sequence length="422" mass="45899">MKKRRFLETFAAAAATSGMALADAPTEHIGSVSGFLTSPGEREAARRQRVFNVALLVNETGLDATAGRRHEAMALFAAEEINAAGGVLGRRMAVNVLDCESDLEMTKLAIDSVLKVSESFVAIIGVGTSEQARLCIPLADSAGIPYLSTKAKSPGLCFAPDGSIRPWIFRLNLDAGSLGAACGLMTAQKGGRRIAALIEEGNVEEQAVSNGFKSTFDIEGDREYREIVYPRGTMSLWAYLAMAEAYGTDTLLFPARGDRQSIGILQFCDRKMKCDLVVWDDYREEPYWKDDAEMLNRVYSFSAFNRADSGVAAWLEKAKAAADRYGVPITSDAQRYALLDASHSYMAVKLLADSLGRADSFRPERIRSSIQSATDLYWAGRTPLTIGILHEPTENSAYFYHGNPSNSEPPMGSVVVDVPDSV</sequence>
<dbReference type="Pfam" id="PF13458">
    <property type="entry name" value="Peripla_BP_6"/>
    <property type="match status" value="1"/>
</dbReference>
<feature type="domain" description="Leucine-binding protein" evidence="4">
    <location>
        <begin position="52"/>
        <end position="374"/>
    </location>
</feature>
<dbReference type="InterPro" id="IPR051010">
    <property type="entry name" value="BCAA_transport"/>
</dbReference>
<dbReference type="AlphaFoldDB" id="A0AAI9SA63"/>
<dbReference type="InterPro" id="IPR028081">
    <property type="entry name" value="Leu-bd"/>
</dbReference>
<comment type="caution">
    <text evidence="5">The sequence shown here is derived from an EMBL/GenBank/DDBJ whole genome shotgun (WGS) entry which is preliminary data.</text>
</comment>
<organism evidence="5 6">
    <name type="scientific">Sutterella seckii</name>
    <dbReference type="NCBI Taxonomy" id="1944635"/>
    <lineage>
        <taxon>Bacteria</taxon>
        <taxon>Pseudomonadati</taxon>
        <taxon>Pseudomonadota</taxon>
        <taxon>Betaproteobacteria</taxon>
        <taxon>Burkholderiales</taxon>
        <taxon>Sutterellaceae</taxon>
        <taxon>Sutterella</taxon>
    </lineage>
</organism>
<keyword evidence="2 3" id="KW-0732">Signal</keyword>
<reference evidence="5 6" key="1">
    <citation type="submission" date="2019-10" db="EMBL/GenBank/DDBJ databases">
        <title>Genome diversity of Sutterella seckii.</title>
        <authorList>
            <person name="Chaplin A.V."/>
            <person name="Sokolova S.R."/>
            <person name="Mosin K.A."/>
            <person name="Ivanova E.L."/>
            <person name="Kochetkova T.O."/>
            <person name="Goltsov A.Y."/>
            <person name="Trofimov D.Y."/>
            <person name="Efimov B.A."/>
        </authorList>
    </citation>
    <scope>NUCLEOTIDE SEQUENCE [LARGE SCALE GENOMIC DNA]</scope>
    <source>
        <strain evidence="5 6">ASD3426</strain>
    </source>
</reference>
<evidence type="ECO:0000256" key="3">
    <source>
        <dbReference type="SAM" id="SignalP"/>
    </source>
</evidence>
<evidence type="ECO:0000256" key="2">
    <source>
        <dbReference type="ARBA" id="ARBA00022729"/>
    </source>
</evidence>
<proteinExistence type="inferred from homology"/>
<name>A0AAI9SA63_9BURK</name>